<protein>
    <submittedName>
        <fullName evidence="3">Sulfate adenylyltransferase subunit 2</fullName>
        <ecNumber evidence="3">2.7.7.4</ecNumber>
    </submittedName>
</protein>
<reference evidence="3 5" key="1">
    <citation type="submission" date="2016-04" db="EMBL/GenBank/DDBJ databases">
        <title>Genome sequence of Methanosphaera cuniculi DSM 4103.</title>
        <authorList>
            <person name="Poehlein A."/>
            <person name="Seedorf H."/>
            <person name="Daniel R."/>
        </authorList>
    </citation>
    <scope>NUCLEOTIDE SEQUENCE [LARGE SCALE GENOMIC DNA]</scope>
    <source>
        <strain evidence="3 5">DSM 4103</strain>
    </source>
</reference>
<dbReference type="InterPro" id="IPR050128">
    <property type="entry name" value="Sulfate_adenylyltrnsfr_sub2"/>
</dbReference>
<name>A0A2A2HE62_9EURY</name>
<dbReference type="EMBL" id="LMVN01000011">
    <property type="protein sequence ID" value="PAV07554.1"/>
    <property type="molecule type" value="Genomic_DNA"/>
</dbReference>
<dbReference type="PANTHER" id="PTHR43196:SF2">
    <property type="entry name" value="PHOSPHOADENOSINE PHOSPHOSULFATE REDUCTASE"/>
    <property type="match status" value="1"/>
</dbReference>
<reference evidence="2 4" key="2">
    <citation type="journal article" date="2017" name="BMC Genomics">
        <title>Genomic analysis of methanogenic archaea reveals a shift towards energy conservation.</title>
        <authorList>
            <person name="Gilmore S.P."/>
            <person name="Henske J.K."/>
            <person name="Sexton J.A."/>
            <person name="Solomon K.V."/>
            <person name="Seppala S."/>
            <person name="Yoo J.I."/>
            <person name="Huyett L.M."/>
            <person name="Pressman A."/>
            <person name="Cogan J.Z."/>
            <person name="Kivenson V."/>
            <person name="Peng X."/>
            <person name="Tan Y."/>
            <person name="Valentine D.L."/>
            <person name="O'Malley M.A."/>
        </authorList>
    </citation>
    <scope>NUCLEOTIDE SEQUENCE [LARGE SCALE GENOMIC DNA]</scope>
    <source>
        <strain evidence="2 4">1R-7</strain>
    </source>
</reference>
<keyword evidence="3" id="KW-0808">Transferase</keyword>
<proteinExistence type="predicted"/>
<keyword evidence="3" id="KW-0548">Nucleotidyltransferase</keyword>
<dbReference type="SUPFAM" id="SSF52402">
    <property type="entry name" value="Adenine nucleotide alpha hydrolases-like"/>
    <property type="match status" value="1"/>
</dbReference>
<evidence type="ECO:0000259" key="1">
    <source>
        <dbReference type="Pfam" id="PF01507"/>
    </source>
</evidence>
<dbReference type="InterPro" id="IPR002500">
    <property type="entry name" value="PAPS_reduct_dom"/>
</dbReference>
<dbReference type="EMBL" id="LWMS01000031">
    <property type="protein sequence ID" value="PWL08129.1"/>
    <property type="molecule type" value="Genomic_DNA"/>
</dbReference>
<dbReference type="RefSeq" id="WP_170104059.1">
    <property type="nucleotide sequence ID" value="NZ_LMVN01000011.1"/>
</dbReference>
<dbReference type="Gene3D" id="3.40.50.620">
    <property type="entry name" value="HUPs"/>
    <property type="match status" value="1"/>
</dbReference>
<dbReference type="EC" id="2.7.7.4" evidence="3"/>
<evidence type="ECO:0000313" key="3">
    <source>
        <dbReference type="EMBL" id="PWL08129.1"/>
    </source>
</evidence>
<feature type="domain" description="Phosphoadenosine phosphosulphate reductase" evidence="1">
    <location>
        <begin position="39"/>
        <end position="182"/>
    </location>
</feature>
<dbReference type="Pfam" id="PF01507">
    <property type="entry name" value="PAPS_reduct"/>
    <property type="match status" value="1"/>
</dbReference>
<organism evidence="2 4">
    <name type="scientific">Methanosphaera cuniculi</name>
    <dbReference type="NCBI Taxonomy" id="1077256"/>
    <lineage>
        <taxon>Archaea</taxon>
        <taxon>Methanobacteriati</taxon>
        <taxon>Methanobacteriota</taxon>
        <taxon>Methanomada group</taxon>
        <taxon>Methanobacteria</taxon>
        <taxon>Methanobacteriales</taxon>
        <taxon>Methanobacteriaceae</taxon>
        <taxon>Methanosphaera</taxon>
    </lineage>
</organism>
<gene>
    <name evidence="3" type="primary">cysD</name>
    <name evidence="2" type="ORF">ASJ82_07710</name>
    <name evidence="3" type="ORF">MSCUN_10600</name>
</gene>
<dbReference type="AlphaFoldDB" id="A0A2A2HE62"/>
<comment type="caution">
    <text evidence="2">The sequence shown here is derived from an EMBL/GenBank/DDBJ whole genome shotgun (WGS) entry which is preliminary data.</text>
</comment>
<evidence type="ECO:0000313" key="5">
    <source>
        <dbReference type="Proteomes" id="UP000246004"/>
    </source>
</evidence>
<dbReference type="OrthoDB" id="14887at2157"/>
<dbReference type="PANTHER" id="PTHR43196">
    <property type="entry name" value="SULFATE ADENYLYLTRANSFERASE SUBUNIT 2"/>
    <property type="match status" value="1"/>
</dbReference>
<accession>A0A2A2HE62</accession>
<keyword evidence="4" id="KW-1185">Reference proteome</keyword>
<dbReference type="GO" id="GO:0004781">
    <property type="term" value="F:sulfate adenylyltransferase (ATP) activity"/>
    <property type="evidence" value="ECO:0007669"/>
    <property type="project" value="UniProtKB-EC"/>
</dbReference>
<evidence type="ECO:0000313" key="4">
    <source>
        <dbReference type="Proteomes" id="UP000217528"/>
    </source>
</evidence>
<dbReference type="Proteomes" id="UP000246004">
    <property type="component" value="Unassembled WGS sequence"/>
</dbReference>
<dbReference type="Proteomes" id="UP000217528">
    <property type="component" value="Unassembled WGS sequence"/>
</dbReference>
<sequence>MNRRQKQAYIWHSRHEDYKQRIRQARRIIKKCYNNYENPYIAYSGGKDSIVLSHMVLSMYPDANVWHWDYGDDLMPRKYEKEVLVNIHDMGCKHLIVNKRKGKGENTSSGYKQFFGTIAENKDKYGWDIGLIGIRQQESCNRRQTYTDYFMNDCCYPLLKLTVDDIWAYIIKNKLNYPSSYDLMGDYEGWDKIRFVTFNDPEFDTLENHHGIFI</sequence>
<dbReference type="InterPro" id="IPR014729">
    <property type="entry name" value="Rossmann-like_a/b/a_fold"/>
</dbReference>
<evidence type="ECO:0000313" key="2">
    <source>
        <dbReference type="EMBL" id="PAV07554.1"/>
    </source>
</evidence>